<feature type="region of interest" description="Disordered" evidence="3">
    <location>
        <begin position="1"/>
        <end position="37"/>
    </location>
</feature>
<dbReference type="Gene3D" id="1.10.3210.10">
    <property type="entry name" value="Hypothetical protein af1432"/>
    <property type="match status" value="1"/>
</dbReference>
<organism evidence="6 7">
    <name type="scientific">Streptomyces eurocidicus</name>
    <name type="common">Streptoverticillium eurocidicus</name>
    <dbReference type="NCBI Taxonomy" id="66423"/>
    <lineage>
        <taxon>Bacteria</taxon>
        <taxon>Bacillati</taxon>
        <taxon>Actinomycetota</taxon>
        <taxon>Actinomycetes</taxon>
        <taxon>Kitasatosporales</taxon>
        <taxon>Streptomycetaceae</taxon>
        <taxon>Streptomyces</taxon>
    </lineage>
</organism>
<proteinExistence type="inferred from homology"/>
<dbReference type="OrthoDB" id="9803619at2"/>
<evidence type="ECO:0000259" key="4">
    <source>
        <dbReference type="PROSITE" id="PS51831"/>
    </source>
</evidence>
<dbReference type="SUPFAM" id="SSF109604">
    <property type="entry name" value="HD-domain/PDEase-like"/>
    <property type="match status" value="1"/>
</dbReference>
<dbReference type="CDD" id="cd00077">
    <property type="entry name" value="HDc"/>
    <property type="match status" value="1"/>
</dbReference>
<dbReference type="Proteomes" id="UP000235945">
    <property type="component" value="Unassembled WGS sequence"/>
</dbReference>
<dbReference type="PANTHER" id="PTHR11373:SF32">
    <property type="entry name" value="DEOXYGUANOSINETRIPHOSPHATE TRIPHOSPHOHYDROLASE"/>
    <property type="match status" value="1"/>
</dbReference>
<dbReference type="HAMAP" id="MF_01212">
    <property type="entry name" value="dGTPase_type2"/>
    <property type="match status" value="1"/>
</dbReference>
<dbReference type="EMBL" id="JACHJF010000002">
    <property type="protein sequence ID" value="MBB5117365.1"/>
    <property type="molecule type" value="Genomic_DNA"/>
</dbReference>
<reference evidence="6" key="1">
    <citation type="submission" date="2015-07" db="EMBL/GenBank/DDBJ databases">
        <authorList>
            <person name="Noorani M."/>
        </authorList>
    </citation>
    <scope>NUCLEOTIDE SEQUENCE [LARGE SCALE GENOMIC DNA]</scope>
    <source>
        <strain evidence="6">ATCC 27428</strain>
    </source>
</reference>
<evidence type="ECO:0000313" key="7">
    <source>
        <dbReference type="Proteomes" id="UP000235945"/>
    </source>
</evidence>
<evidence type="ECO:0000256" key="2">
    <source>
        <dbReference type="HAMAP-Rule" id="MF_01212"/>
    </source>
</evidence>
<name>A0A2N8P2H9_STREU</name>
<keyword evidence="7" id="KW-1185">Reference proteome</keyword>
<dbReference type="SMART" id="SM00471">
    <property type="entry name" value="HDc"/>
    <property type="match status" value="1"/>
</dbReference>
<protein>
    <recommendedName>
        <fullName evidence="2">Deoxyguanosinetriphosphate triphosphohydrolase-like protein</fullName>
    </recommendedName>
</protein>
<feature type="domain" description="HD" evidence="4">
    <location>
        <begin position="77"/>
        <end position="233"/>
    </location>
</feature>
<dbReference type="InterPro" id="IPR023023">
    <property type="entry name" value="dNTPase_2"/>
</dbReference>
<dbReference type="EMBL" id="LGUI01000001">
    <property type="protein sequence ID" value="PNE35230.1"/>
    <property type="molecule type" value="Genomic_DNA"/>
</dbReference>
<dbReference type="InterPro" id="IPR026875">
    <property type="entry name" value="PHydrolase_assoc_dom"/>
</dbReference>
<gene>
    <name evidence="6" type="ORF">AF335_02345</name>
    <name evidence="5" type="ORF">FHS36_000771</name>
</gene>
<keyword evidence="1 2" id="KW-0378">Hydrolase</keyword>
<dbReference type="PROSITE" id="PS51831">
    <property type="entry name" value="HD"/>
    <property type="match status" value="1"/>
</dbReference>
<dbReference type="NCBIfam" id="NF002829">
    <property type="entry name" value="PRK03007.1"/>
    <property type="match status" value="1"/>
</dbReference>
<comment type="caution">
    <text evidence="6">The sequence shown here is derived from an EMBL/GenBank/DDBJ whole genome shotgun (WGS) entry which is preliminary data.</text>
</comment>
<evidence type="ECO:0000256" key="1">
    <source>
        <dbReference type="ARBA" id="ARBA00022801"/>
    </source>
</evidence>
<dbReference type="GO" id="GO:0008832">
    <property type="term" value="F:dGTPase activity"/>
    <property type="evidence" value="ECO:0007669"/>
    <property type="project" value="TreeGrafter"/>
</dbReference>
<dbReference type="InterPro" id="IPR003607">
    <property type="entry name" value="HD/PDEase_dom"/>
</dbReference>
<dbReference type="Pfam" id="PF01966">
    <property type="entry name" value="HD"/>
    <property type="match status" value="1"/>
</dbReference>
<dbReference type="AlphaFoldDB" id="A0A2N8P2H9"/>
<feature type="compositionally biased region" description="Basic and acidic residues" evidence="3">
    <location>
        <begin position="21"/>
        <end position="37"/>
    </location>
</feature>
<comment type="similarity">
    <text evidence="2">Belongs to the dGTPase family. Type 2 subfamily.</text>
</comment>
<evidence type="ECO:0000313" key="6">
    <source>
        <dbReference type="EMBL" id="PNE35230.1"/>
    </source>
</evidence>
<evidence type="ECO:0000256" key="3">
    <source>
        <dbReference type="SAM" id="MobiDB-lite"/>
    </source>
</evidence>
<evidence type="ECO:0000313" key="8">
    <source>
        <dbReference type="Proteomes" id="UP000528608"/>
    </source>
</evidence>
<dbReference type="GO" id="GO:0006203">
    <property type="term" value="P:dGTP catabolic process"/>
    <property type="evidence" value="ECO:0007669"/>
    <property type="project" value="TreeGrafter"/>
</dbReference>
<sequence length="441" mass="48050">MNGSARTAPEQPGLAGYDASDLERWAPEPDKRPGRTAFQRDRARVLHSAALRRLAGKTQVVTPGVSDQAWDASPRTRLTHSLECAQVGRELGAALGCDPDLVEVACLAHDLGHPPFGHNGEHALDEVARACGGFEGNAQSLRLLTRLEPKRFVTRPGGTEPVSVGLNLTRAALDAATKYPWPRGGHPTDPASPKFGVYEDDLPVFTWFREGAPEGRRSFEAQVMDWADDVAYSVHDVEDGLHAGHFDPNCLLAEPERRDVFAVAARRYAPGAGPEELAEALDRLLDQEWWPHGYDGSAVAQARLKDATSQLIGRFCLAAENATRAAYGPGRLTRYRAELVVPRATRLECAVLKAVADRYVIQREDQEKLRADQRVVIAELAEALVAGAPDGLDPQFRSLFAAADDDAGRLRAVVDQIAALTDVSARSLRTRLTRRRTVAKG</sequence>
<dbReference type="InterPro" id="IPR050135">
    <property type="entry name" value="dGTPase-like"/>
</dbReference>
<reference evidence="5 8" key="3">
    <citation type="submission" date="2020-08" db="EMBL/GenBank/DDBJ databases">
        <title>Genomic Encyclopedia of Type Strains, Phase III (KMG-III): the genomes of soil and plant-associated and newly described type strains.</title>
        <authorList>
            <person name="Whitman W."/>
        </authorList>
    </citation>
    <scope>NUCLEOTIDE SEQUENCE [LARGE SCALE GENOMIC DNA]</scope>
    <source>
        <strain evidence="5 8">CECT 3259</strain>
    </source>
</reference>
<dbReference type="InterPro" id="IPR006261">
    <property type="entry name" value="dGTPase"/>
</dbReference>
<dbReference type="RefSeq" id="WP_102916556.1">
    <property type="nucleotide sequence ID" value="NZ_JACHJF010000002.1"/>
</dbReference>
<dbReference type="Pfam" id="PF13286">
    <property type="entry name" value="HD_assoc"/>
    <property type="match status" value="1"/>
</dbReference>
<dbReference type="NCBIfam" id="TIGR01353">
    <property type="entry name" value="dGTP_triPase"/>
    <property type="match status" value="1"/>
</dbReference>
<dbReference type="PANTHER" id="PTHR11373">
    <property type="entry name" value="DEOXYNUCLEOSIDE TRIPHOSPHATE TRIPHOSPHOHYDROLASE"/>
    <property type="match status" value="1"/>
</dbReference>
<evidence type="ECO:0000313" key="5">
    <source>
        <dbReference type="EMBL" id="MBB5117365.1"/>
    </source>
</evidence>
<dbReference type="Proteomes" id="UP000528608">
    <property type="component" value="Unassembled WGS sequence"/>
</dbReference>
<dbReference type="InterPro" id="IPR006674">
    <property type="entry name" value="HD_domain"/>
</dbReference>
<reference evidence="7" key="2">
    <citation type="submission" date="2015-07" db="EMBL/GenBank/DDBJ databases">
        <authorList>
            <person name="Graham D.E."/>
            <person name="Giannone R.J."/>
            <person name="Gulvik C.A."/>
            <person name="Hettich R.L."/>
            <person name="Klingeman D.M."/>
            <person name="Mahan K.M."/>
            <person name="Parry R.J."/>
            <person name="Spain J.C."/>
        </authorList>
    </citation>
    <scope>NUCLEOTIDE SEQUENCE [LARGE SCALE GENOMIC DNA]</scope>
    <source>
        <strain evidence="7">ATCC 27428</strain>
    </source>
</reference>
<accession>A0A2N8P2H9</accession>